<dbReference type="EMBL" id="BAABHM010000040">
    <property type="protein sequence ID" value="GAA4725791.1"/>
    <property type="molecule type" value="Genomic_DNA"/>
</dbReference>
<accession>A0ABP8YE07</accession>
<protein>
    <submittedName>
        <fullName evidence="2">Uncharacterized protein</fullName>
    </submittedName>
</protein>
<evidence type="ECO:0000256" key="1">
    <source>
        <dbReference type="SAM" id="MobiDB-lite"/>
    </source>
</evidence>
<reference evidence="3" key="1">
    <citation type="journal article" date="2019" name="Int. J. Syst. Evol. Microbiol.">
        <title>The Global Catalogue of Microorganisms (GCM) 10K type strain sequencing project: providing services to taxonomists for standard genome sequencing and annotation.</title>
        <authorList>
            <consortium name="The Broad Institute Genomics Platform"/>
            <consortium name="The Broad Institute Genome Sequencing Center for Infectious Disease"/>
            <person name="Wu L."/>
            <person name="Ma J."/>
        </authorList>
    </citation>
    <scope>NUCLEOTIDE SEQUENCE [LARGE SCALE GENOMIC DNA]</scope>
    <source>
        <strain evidence="3">JCM 17975</strain>
    </source>
</reference>
<keyword evidence="3" id="KW-1185">Reference proteome</keyword>
<dbReference type="Proteomes" id="UP001500843">
    <property type="component" value="Unassembled WGS sequence"/>
</dbReference>
<comment type="caution">
    <text evidence="2">The sequence shown here is derived from an EMBL/GenBank/DDBJ whole genome shotgun (WGS) entry which is preliminary data.</text>
</comment>
<gene>
    <name evidence="2" type="ORF">GCM10023198_58550</name>
</gene>
<organism evidence="2 3">
    <name type="scientific">Promicromonospora umidemergens</name>
    <dbReference type="NCBI Taxonomy" id="629679"/>
    <lineage>
        <taxon>Bacteria</taxon>
        <taxon>Bacillati</taxon>
        <taxon>Actinomycetota</taxon>
        <taxon>Actinomycetes</taxon>
        <taxon>Micrococcales</taxon>
        <taxon>Promicromonosporaceae</taxon>
        <taxon>Promicromonospora</taxon>
    </lineage>
</organism>
<feature type="region of interest" description="Disordered" evidence="1">
    <location>
        <begin position="114"/>
        <end position="137"/>
    </location>
</feature>
<name>A0ABP8YE07_9MICO</name>
<evidence type="ECO:0000313" key="2">
    <source>
        <dbReference type="EMBL" id="GAA4725791.1"/>
    </source>
</evidence>
<proteinExistence type="predicted"/>
<evidence type="ECO:0000313" key="3">
    <source>
        <dbReference type="Proteomes" id="UP001500843"/>
    </source>
</evidence>
<sequence>MDPLNHATARTTVVPSGRAQHPTSVAQAATPQVAAVSTHGGATIMSADAEQVPADGRLPVLRQALSNAGTAAAALVDLSAELRQAGVPGLAWDSDYLADQVDALAGAIALLVKAGDEQTGTTGPTDQGEAERPRQAD</sequence>
<feature type="region of interest" description="Disordered" evidence="1">
    <location>
        <begin position="1"/>
        <end position="20"/>
    </location>
</feature>